<name>A0A151SJS8_CAJCA</name>
<keyword evidence="1" id="KW-1133">Transmembrane helix</keyword>
<dbReference type="Proteomes" id="UP000075243">
    <property type="component" value="Chromosome 11"/>
</dbReference>
<gene>
    <name evidence="2" type="ORF">KK1_001219</name>
</gene>
<protein>
    <submittedName>
        <fullName evidence="2">Uncharacterized protein</fullName>
    </submittedName>
</protein>
<dbReference type="AlphaFoldDB" id="A0A151SJS8"/>
<dbReference type="Gramene" id="C.cajan_01187.t">
    <property type="protein sequence ID" value="C.cajan_01187.t"/>
    <property type="gene ID" value="C.cajan_01187"/>
</dbReference>
<keyword evidence="3" id="KW-1185">Reference proteome</keyword>
<evidence type="ECO:0000313" key="2">
    <source>
        <dbReference type="EMBL" id="KYP55015.1"/>
    </source>
</evidence>
<keyword evidence="1" id="KW-0472">Membrane</keyword>
<keyword evidence="1" id="KW-0812">Transmembrane</keyword>
<reference evidence="2 3" key="1">
    <citation type="journal article" date="2012" name="Nat. Biotechnol.">
        <title>Draft genome sequence of pigeonpea (Cajanus cajan), an orphan legume crop of resource-poor farmers.</title>
        <authorList>
            <person name="Varshney R.K."/>
            <person name="Chen W."/>
            <person name="Li Y."/>
            <person name="Bharti A.K."/>
            <person name="Saxena R.K."/>
            <person name="Schlueter J.A."/>
            <person name="Donoghue M.T."/>
            <person name="Azam S."/>
            <person name="Fan G."/>
            <person name="Whaley A.M."/>
            <person name="Farmer A.D."/>
            <person name="Sheridan J."/>
            <person name="Iwata A."/>
            <person name="Tuteja R."/>
            <person name="Penmetsa R.V."/>
            <person name="Wu W."/>
            <person name="Upadhyaya H.D."/>
            <person name="Yang S.P."/>
            <person name="Shah T."/>
            <person name="Saxena K.B."/>
            <person name="Michael T."/>
            <person name="McCombie W.R."/>
            <person name="Yang B."/>
            <person name="Zhang G."/>
            <person name="Yang H."/>
            <person name="Wang J."/>
            <person name="Spillane C."/>
            <person name="Cook D.R."/>
            <person name="May G.D."/>
            <person name="Xu X."/>
            <person name="Jackson S.A."/>
        </authorList>
    </citation>
    <scope>NUCLEOTIDE SEQUENCE [LARGE SCALE GENOMIC DNA]</scope>
    <source>
        <strain evidence="3">cv. Asha</strain>
    </source>
</reference>
<organism evidence="2 3">
    <name type="scientific">Cajanus cajan</name>
    <name type="common">Pigeon pea</name>
    <name type="synonym">Cajanus indicus</name>
    <dbReference type="NCBI Taxonomy" id="3821"/>
    <lineage>
        <taxon>Eukaryota</taxon>
        <taxon>Viridiplantae</taxon>
        <taxon>Streptophyta</taxon>
        <taxon>Embryophyta</taxon>
        <taxon>Tracheophyta</taxon>
        <taxon>Spermatophyta</taxon>
        <taxon>Magnoliopsida</taxon>
        <taxon>eudicotyledons</taxon>
        <taxon>Gunneridae</taxon>
        <taxon>Pentapetalae</taxon>
        <taxon>rosids</taxon>
        <taxon>fabids</taxon>
        <taxon>Fabales</taxon>
        <taxon>Fabaceae</taxon>
        <taxon>Papilionoideae</taxon>
        <taxon>50 kb inversion clade</taxon>
        <taxon>NPAAA clade</taxon>
        <taxon>indigoferoid/millettioid clade</taxon>
        <taxon>Phaseoleae</taxon>
        <taxon>Cajanus</taxon>
    </lineage>
</organism>
<evidence type="ECO:0000313" key="3">
    <source>
        <dbReference type="Proteomes" id="UP000075243"/>
    </source>
</evidence>
<accession>A0A151SJS8</accession>
<feature type="transmembrane region" description="Helical" evidence="1">
    <location>
        <begin position="53"/>
        <end position="71"/>
    </location>
</feature>
<sequence length="85" mass="9615">MQIEDYLYQKKPYQPLSGSKPEGMKDEDALGIIRLTLSSNVAFNITKEKTTTGLMVTLSNIGLFIIFFIHIRKSHHKISCGLLQC</sequence>
<proteinExistence type="predicted"/>
<dbReference type="EMBL" id="CM003613">
    <property type="protein sequence ID" value="KYP55015.1"/>
    <property type="molecule type" value="Genomic_DNA"/>
</dbReference>
<evidence type="ECO:0000256" key="1">
    <source>
        <dbReference type="SAM" id="Phobius"/>
    </source>
</evidence>